<evidence type="ECO:0000313" key="4">
    <source>
        <dbReference type="EMBL" id="EQM95127.1"/>
    </source>
</evidence>
<dbReference type="SUPFAM" id="SSF160935">
    <property type="entry name" value="VPA0735-like"/>
    <property type="match status" value="1"/>
</dbReference>
<gene>
    <name evidence="4" type="ORF">OFAG_02351</name>
</gene>
<feature type="domain" description="DUF1254" evidence="3">
    <location>
        <begin position="112"/>
        <end position="221"/>
    </location>
</feature>
<dbReference type="Pfam" id="PF06863">
    <property type="entry name" value="DUF1254"/>
    <property type="match status" value="1"/>
</dbReference>
<accession>T5LPH7</accession>
<evidence type="ECO:0000256" key="1">
    <source>
        <dbReference type="SAM" id="MobiDB-lite"/>
    </source>
</evidence>
<proteinExistence type="predicted"/>
<keyword evidence="5" id="KW-1185">Reference proteome</keyword>
<dbReference type="Pfam" id="PF06742">
    <property type="entry name" value="DUF1214"/>
    <property type="match status" value="1"/>
</dbReference>
<dbReference type="eggNOG" id="COG5361">
    <property type="taxonomic scope" value="Bacteria"/>
</dbReference>
<organism evidence="4 5">
    <name type="scientific">Oxalobacter paraformigenes</name>
    <dbReference type="NCBI Taxonomy" id="556268"/>
    <lineage>
        <taxon>Bacteria</taxon>
        <taxon>Pseudomonadati</taxon>
        <taxon>Pseudomonadota</taxon>
        <taxon>Betaproteobacteria</taxon>
        <taxon>Burkholderiales</taxon>
        <taxon>Oxalobacteraceae</taxon>
        <taxon>Oxalobacter</taxon>
    </lineage>
</organism>
<dbReference type="Gene3D" id="2.60.40.1610">
    <property type="entry name" value="Domain of unknown function DUF1254"/>
    <property type="match status" value="1"/>
</dbReference>
<dbReference type="PANTHER" id="PTHR36509">
    <property type="entry name" value="BLL3101 PROTEIN"/>
    <property type="match status" value="1"/>
</dbReference>
<feature type="region of interest" description="Disordered" evidence="1">
    <location>
        <begin position="476"/>
        <end position="496"/>
    </location>
</feature>
<feature type="domain" description="DUF1214" evidence="2">
    <location>
        <begin position="358"/>
        <end position="462"/>
    </location>
</feature>
<reference evidence="4" key="1">
    <citation type="submission" date="2011-10" db="EMBL/GenBank/DDBJ databases">
        <title>The Genome Sequence of Oxalobacter formigenes HOxBLS.</title>
        <authorList>
            <consortium name="The Broad Institute Genome Sequencing Platform"/>
            <person name="Earl A."/>
            <person name="Ward D."/>
            <person name="Feldgarden M."/>
            <person name="Gevers D."/>
            <person name="Allison M.J."/>
            <person name="Humphrey S."/>
            <person name="Young S.K."/>
            <person name="Zeng Q."/>
            <person name="Gargeya S."/>
            <person name="Fitzgerald M."/>
            <person name="Haas B."/>
            <person name="Abouelleil A."/>
            <person name="Alvarado L."/>
            <person name="Arachchi H.M."/>
            <person name="Berlin A."/>
            <person name="Brown A."/>
            <person name="Chapman S.B."/>
            <person name="Chen Z."/>
            <person name="Dunbar C."/>
            <person name="Freedman E."/>
            <person name="Gearin G."/>
            <person name="Goldberg J."/>
            <person name="Griggs A."/>
            <person name="Gujja S."/>
            <person name="Heiman D."/>
            <person name="Howarth C."/>
            <person name="Larson L."/>
            <person name="Lui A."/>
            <person name="MacDonald P.J.P."/>
            <person name="Montmayeur A."/>
            <person name="Murphy C."/>
            <person name="Neiman D."/>
            <person name="Pearson M."/>
            <person name="Priest M."/>
            <person name="Roberts A."/>
            <person name="Saif S."/>
            <person name="Shea T."/>
            <person name="Shenoy N."/>
            <person name="Sisk P."/>
            <person name="Stolte C."/>
            <person name="Sykes S."/>
            <person name="Wortman J."/>
            <person name="Nusbaum C."/>
            <person name="Birren B."/>
        </authorList>
    </citation>
    <scope>NUCLEOTIDE SEQUENCE [LARGE SCALE GENOMIC DNA]</scope>
    <source>
        <strain evidence="4">HOxBLS</strain>
    </source>
</reference>
<dbReference type="Gene3D" id="2.60.120.600">
    <property type="entry name" value="Domain of unknown function DUF1214, C-terminal domain"/>
    <property type="match status" value="1"/>
</dbReference>
<protein>
    <recommendedName>
        <fullName evidence="6">DUF1254 domain-containing protein</fullName>
    </recommendedName>
</protein>
<name>T5LPH7_9BURK</name>
<evidence type="ECO:0000259" key="2">
    <source>
        <dbReference type="Pfam" id="PF06742"/>
    </source>
</evidence>
<dbReference type="InterPro" id="IPR010679">
    <property type="entry name" value="DUF1254"/>
</dbReference>
<dbReference type="InterPro" id="IPR037050">
    <property type="entry name" value="DUF1254_sf"/>
</dbReference>
<dbReference type="HOGENOM" id="CLU_027269_1_1_4"/>
<evidence type="ECO:0008006" key="6">
    <source>
        <dbReference type="Google" id="ProtNLM"/>
    </source>
</evidence>
<dbReference type="PROSITE" id="PS51257">
    <property type="entry name" value="PROKAR_LIPOPROTEIN"/>
    <property type="match status" value="1"/>
</dbReference>
<comment type="caution">
    <text evidence="4">The sequence shown here is derived from an EMBL/GenBank/DDBJ whole genome shotgun (WGS) entry which is preliminary data.</text>
</comment>
<dbReference type="PANTHER" id="PTHR36509:SF2">
    <property type="entry name" value="BLL3101 PROTEIN"/>
    <property type="match status" value="1"/>
</dbReference>
<dbReference type="RefSeq" id="WP_020995360.1">
    <property type="nucleotide sequence ID" value="NZ_CABMNL010000001.1"/>
</dbReference>
<dbReference type="AlphaFoldDB" id="T5LPH7"/>
<dbReference type="Proteomes" id="UP000003973">
    <property type="component" value="Unassembled WGS sequence"/>
</dbReference>
<dbReference type="InterPro" id="IPR010621">
    <property type="entry name" value="DUF1214"/>
</dbReference>
<dbReference type="InterPro" id="IPR037049">
    <property type="entry name" value="DUF1214_C_sf"/>
</dbReference>
<evidence type="ECO:0000259" key="3">
    <source>
        <dbReference type="Pfam" id="PF06863"/>
    </source>
</evidence>
<dbReference type="EMBL" id="ACDP02000029">
    <property type="protein sequence ID" value="EQM95127.1"/>
    <property type="molecule type" value="Genomic_DNA"/>
</dbReference>
<sequence length="496" mass="56285">MKFRHFFLGLMVILLTTSCHQERQPGEEEITQIAKEAYIYGYPMIGLYGDMYIRAIDRDGRRFLKPFNELAWRSIYDPVTVYKAETVGNMDEEPLPDMEPVQTIRSGGAQSGMAYGSVWFDLKNEPCVLRVPGTLAGRYFSIQFVDLFSNTFDYISNRRDGNRGGRYLIASSSWKGQKPSGIDRFIKSRSSYVLGVFRIRIESSGDLKNVEKLMSRFSIVPLSRYTGTTGQEKMTVVSYPAFSPEKAKTPEYFAYLNFMLQFCSIPQEESDLMKRFARIGIEPGKPFDYASLSETRKKALIDGMAAGQTELEALARADSGKLNPVYKTEEKTEENYPYRAYMADRYPFGRSSEEMLAIVYETEAGRKKLVGRNRYELRFEKDRLPPVDAFWTLTVYSSGKKPSLKPNSAYILNSASQILQLNEDGSLSIPLQQEIPESLKRTNWLSVPSGPFFVLLQLYQPREEALKGIWSPPQLRNPDGAGAENRALPSVVVPGT</sequence>
<evidence type="ECO:0000313" key="5">
    <source>
        <dbReference type="Proteomes" id="UP000003973"/>
    </source>
</evidence>